<dbReference type="RefSeq" id="WP_189654229.1">
    <property type="nucleotide sequence ID" value="NZ_BMRC01000064.1"/>
</dbReference>
<accession>A0ABV5IWD5</accession>
<gene>
    <name evidence="1" type="ORF">ACFFV7_47355</name>
</gene>
<dbReference type="Proteomes" id="UP001589647">
    <property type="component" value="Unassembled WGS sequence"/>
</dbReference>
<keyword evidence="2" id="KW-1185">Reference proteome</keyword>
<protein>
    <submittedName>
        <fullName evidence="1">Uncharacterized protein</fullName>
    </submittedName>
</protein>
<proteinExistence type="predicted"/>
<name>A0ABV5IWD5_9ACTN</name>
<evidence type="ECO:0000313" key="1">
    <source>
        <dbReference type="EMBL" id="MFB9208873.1"/>
    </source>
</evidence>
<dbReference type="EMBL" id="JBHMEI010000083">
    <property type="protein sequence ID" value="MFB9208873.1"/>
    <property type="molecule type" value="Genomic_DNA"/>
</dbReference>
<sequence length="208" mass="21444">MTSSTPAPGPAAVPGAEFHAALPELRTLSEALYGALSQPMNQADPYAEIAWQLAKALAFLLNAADRSGDHAALMEGLGQVSDSTATAASRARALLAAGVPVLTLAADRAADRDNHTALGDSLTTRITAELLTADEHGDSYGGPRDLLDVELTGDSIAVKSELHGTLATDARALLDWDAVLRALGAAYDRATAPAREHPDDQSAPGTTP</sequence>
<comment type="caution">
    <text evidence="1">The sequence shown here is derived from an EMBL/GenBank/DDBJ whole genome shotgun (WGS) entry which is preliminary data.</text>
</comment>
<evidence type="ECO:0000313" key="2">
    <source>
        <dbReference type="Proteomes" id="UP001589647"/>
    </source>
</evidence>
<organism evidence="1 2">
    <name type="scientific">Nonomuraea spiralis</name>
    <dbReference type="NCBI Taxonomy" id="46182"/>
    <lineage>
        <taxon>Bacteria</taxon>
        <taxon>Bacillati</taxon>
        <taxon>Actinomycetota</taxon>
        <taxon>Actinomycetes</taxon>
        <taxon>Streptosporangiales</taxon>
        <taxon>Streptosporangiaceae</taxon>
        <taxon>Nonomuraea</taxon>
    </lineage>
</organism>
<reference evidence="1 2" key="1">
    <citation type="submission" date="2024-09" db="EMBL/GenBank/DDBJ databases">
        <authorList>
            <person name="Sun Q."/>
            <person name="Mori K."/>
        </authorList>
    </citation>
    <scope>NUCLEOTIDE SEQUENCE [LARGE SCALE GENOMIC DNA]</scope>
    <source>
        <strain evidence="1 2">CCM 3426</strain>
    </source>
</reference>